<feature type="region of interest" description="Disordered" evidence="1">
    <location>
        <begin position="478"/>
        <end position="508"/>
    </location>
</feature>
<feature type="transmembrane region" description="Helical" evidence="2">
    <location>
        <begin position="27"/>
        <end position="47"/>
    </location>
</feature>
<accession>A0A6A6ITN6</accession>
<dbReference type="GeneID" id="54586189"/>
<dbReference type="EMBL" id="ML987191">
    <property type="protein sequence ID" value="KAF2253709.1"/>
    <property type="molecule type" value="Genomic_DNA"/>
</dbReference>
<keyword evidence="2" id="KW-1133">Transmembrane helix</keyword>
<feature type="transmembrane region" description="Helical" evidence="2">
    <location>
        <begin position="205"/>
        <end position="223"/>
    </location>
</feature>
<name>A0A6A6ITN6_9PLEO</name>
<feature type="transmembrane region" description="Helical" evidence="2">
    <location>
        <begin position="172"/>
        <end position="193"/>
    </location>
</feature>
<dbReference type="Proteomes" id="UP000800094">
    <property type="component" value="Unassembled WGS sequence"/>
</dbReference>
<keyword evidence="4" id="KW-1185">Reference proteome</keyword>
<protein>
    <recommendedName>
        <fullName evidence="5">F-box domain-containing protein</fullName>
    </recommendedName>
</protein>
<evidence type="ECO:0008006" key="5">
    <source>
        <dbReference type="Google" id="ProtNLM"/>
    </source>
</evidence>
<dbReference type="RefSeq" id="XP_033688713.1">
    <property type="nucleotide sequence ID" value="XM_033832859.1"/>
</dbReference>
<dbReference type="OrthoDB" id="4191440at2759"/>
<evidence type="ECO:0000256" key="1">
    <source>
        <dbReference type="SAM" id="MobiDB-lite"/>
    </source>
</evidence>
<reference evidence="3" key="1">
    <citation type="journal article" date="2020" name="Stud. Mycol.">
        <title>101 Dothideomycetes genomes: a test case for predicting lifestyles and emergence of pathogens.</title>
        <authorList>
            <person name="Haridas S."/>
            <person name="Albert R."/>
            <person name="Binder M."/>
            <person name="Bloem J."/>
            <person name="Labutti K."/>
            <person name="Salamov A."/>
            <person name="Andreopoulos B."/>
            <person name="Baker S."/>
            <person name="Barry K."/>
            <person name="Bills G."/>
            <person name="Bluhm B."/>
            <person name="Cannon C."/>
            <person name="Castanera R."/>
            <person name="Culley D."/>
            <person name="Daum C."/>
            <person name="Ezra D."/>
            <person name="Gonzalez J."/>
            <person name="Henrissat B."/>
            <person name="Kuo A."/>
            <person name="Liang C."/>
            <person name="Lipzen A."/>
            <person name="Lutzoni F."/>
            <person name="Magnuson J."/>
            <person name="Mondo S."/>
            <person name="Nolan M."/>
            <person name="Ohm R."/>
            <person name="Pangilinan J."/>
            <person name="Park H.-J."/>
            <person name="Ramirez L."/>
            <person name="Alfaro M."/>
            <person name="Sun H."/>
            <person name="Tritt A."/>
            <person name="Yoshinaga Y."/>
            <person name="Zwiers L.-H."/>
            <person name="Turgeon B."/>
            <person name="Goodwin S."/>
            <person name="Spatafora J."/>
            <person name="Crous P."/>
            <person name="Grigoriev I."/>
        </authorList>
    </citation>
    <scope>NUCLEOTIDE SEQUENCE</scope>
    <source>
        <strain evidence="3">CBS 122368</strain>
    </source>
</reference>
<evidence type="ECO:0000256" key="2">
    <source>
        <dbReference type="SAM" id="Phobius"/>
    </source>
</evidence>
<organism evidence="3 4">
    <name type="scientific">Trematosphaeria pertusa</name>
    <dbReference type="NCBI Taxonomy" id="390896"/>
    <lineage>
        <taxon>Eukaryota</taxon>
        <taxon>Fungi</taxon>
        <taxon>Dikarya</taxon>
        <taxon>Ascomycota</taxon>
        <taxon>Pezizomycotina</taxon>
        <taxon>Dothideomycetes</taxon>
        <taxon>Pleosporomycetidae</taxon>
        <taxon>Pleosporales</taxon>
        <taxon>Massarineae</taxon>
        <taxon>Trematosphaeriaceae</taxon>
        <taxon>Trematosphaeria</taxon>
    </lineage>
</organism>
<evidence type="ECO:0000313" key="3">
    <source>
        <dbReference type="EMBL" id="KAF2253709.1"/>
    </source>
</evidence>
<feature type="transmembrane region" description="Helical" evidence="2">
    <location>
        <begin position="101"/>
        <end position="122"/>
    </location>
</feature>
<dbReference type="AlphaFoldDB" id="A0A6A6ITN6"/>
<sequence length="508" mass="58520">MALDFLTGCFGWRPTKLSRASEKHTRGWIWALKLVLVIPCAIAAFGARDSYLRVQRHPELSQEPYNENVRLSLLLTYIGGIAIFPWLFISSALLLQWQGPWILLYGLVDFGLAITLAVGVGLQAEFLPGSFKGCNFPKVEGWQVAPGQKSMFALAAELDGNSTAKGVCKGMVSAWTLAVSTLFFQMLVAYVGIFFDEREWSILNPMRPVVWLIVALIGPPIIIHDRLFPKIRLTFSYLKKTFFRMQFTRDVKIEQPPQFKPPYEFFQVSNPKLMDVLIIEHVLLNIVDYMHYEDVVNFSLVSRAVREAVFPPGDLVHRVPKLKERCCEAATKKGCLYCNKRICFWCKAQRFLPGLPGRRHVTTCQPYCRKCYYHHFARHPRGYKKPCKCRITDRSHEFQDMCRACASKDPVQMQTIRHKRYQQEARDIGYGRRVLNGEAVKVFCGCCKGELKSGIRWWVCGKCKGECRDAIHPPYVGKRRDRDVESGENEDEKTEEAKEPWWRKWSAL</sequence>
<keyword evidence="2" id="KW-0472">Membrane</keyword>
<proteinExistence type="predicted"/>
<feature type="transmembrane region" description="Helical" evidence="2">
    <location>
        <begin position="68"/>
        <end position="89"/>
    </location>
</feature>
<keyword evidence="2" id="KW-0812">Transmembrane</keyword>
<gene>
    <name evidence="3" type="ORF">BU26DRAFT_560988</name>
</gene>
<evidence type="ECO:0000313" key="4">
    <source>
        <dbReference type="Proteomes" id="UP000800094"/>
    </source>
</evidence>